<organism evidence="2 3">
    <name type="scientific">Flavobacterium frigoritolerans</name>
    <dbReference type="NCBI Taxonomy" id="2987686"/>
    <lineage>
        <taxon>Bacteria</taxon>
        <taxon>Pseudomonadati</taxon>
        <taxon>Bacteroidota</taxon>
        <taxon>Flavobacteriia</taxon>
        <taxon>Flavobacteriales</taxon>
        <taxon>Flavobacteriaceae</taxon>
        <taxon>Flavobacterium</taxon>
    </lineage>
</organism>
<dbReference type="Pfam" id="PF21837">
    <property type="entry name" value="DUF6896"/>
    <property type="match status" value="1"/>
</dbReference>
<dbReference type="RefSeq" id="WP_264287540.1">
    <property type="nucleotide sequence ID" value="NZ_JAOZEV010000010.1"/>
</dbReference>
<keyword evidence="3" id="KW-1185">Reference proteome</keyword>
<evidence type="ECO:0000313" key="2">
    <source>
        <dbReference type="EMBL" id="MCV9933311.1"/>
    </source>
</evidence>
<evidence type="ECO:0000313" key="3">
    <source>
        <dbReference type="Proteomes" id="UP001151133"/>
    </source>
</evidence>
<reference evidence="2" key="1">
    <citation type="submission" date="2022-10" db="EMBL/GenBank/DDBJ databases">
        <title>Two novel species of Flavobacterium.</title>
        <authorList>
            <person name="Liu Q."/>
            <person name="Xin Y.-H."/>
        </authorList>
    </citation>
    <scope>NUCLEOTIDE SEQUENCE</scope>
    <source>
        <strain evidence="2">LS1R47</strain>
    </source>
</reference>
<dbReference type="AlphaFoldDB" id="A0A9X3C1Z0"/>
<proteinExistence type="predicted"/>
<dbReference type="Proteomes" id="UP001151133">
    <property type="component" value="Unassembled WGS sequence"/>
</dbReference>
<evidence type="ECO:0000259" key="1">
    <source>
        <dbReference type="Pfam" id="PF21837"/>
    </source>
</evidence>
<comment type="caution">
    <text evidence="2">The sequence shown here is derived from an EMBL/GenBank/DDBJ whole genome shotgun (WGS) entry which is preliminary data.</text>
</comment>
<sequence>MRTFQNEIIMELLNAMDEFMTTAERLINKIINETNQPEIEAIKKGSYDEIENADFLNNKKTLSDNWFYDVHGEHCMFENTITGQTLEVSLGHKEHIENLDPYFFYNFLKTTKHLTHLTKHFESPFKDMLNLFEDLEQKKLLKHIHRIEYRKY</sequence>
<dbReference type="EMBL" id="JAOZEV010000010">
    <property type="protein sequence ID" value="MCV9933311.1"/>
    <property type="molecule type" value="Genomic_DNA"/>
</dbReference>
<name>A0A9X3C1Z0_9FLAO</name>
<accession>A0A9X3C1Z0</accession>
<gene>
    <name evidence="2" type="ORF">OIU80_13555</name>
</gene>
<dbReference type="InterPro" id="IPR054191">
    <property type="entry name" value="DUF6896"/>
</dbReference>
<feature type="domain" description="DUF6896" evidence="1">
    <location>
        <begin position="13"/>
        <end position="144"/>
    </location>
</feature>
<protein>
    <recommendedName>
        <fullName evidence="1">DUF6896 domain-containing protein</fullName>
    </recommendedName>
</protein>